<dbReference type="HOGENOM" id="CLU_070840_0_0_1"/>
<feature type="transmembrane region" description="Helical" evidence="2">
    <location>
        <begin position="229"/>
        <end position="251"/>
    </location>
</feature>
<dbReference type="STRING" id="913774.A0A0C3D0W3"/>
<name>A0A0C3D0W3_OIDMZ</name>
<feature type="compositionally biased region" description="Low complexity" evidence="1">
    <location>
        <begin position="176"/>
        <end position="203"/>
    </location>
</feature>
<sequence>MASTTTSPTTSWMPVTTAWSAPAACSSIIWGAHAPYLALNDPGYGLTVDPGLTCLPPPATTWWEQNNTATAFSIGPTIVCPQAYTTAATSIKDSSTFVACCPSLYALNTVFDHGAAAQCQSFMTEGQVVTIVVYSTFTNNNELNSAWVTAVSTVASIAVVDGIQMNGWNFVPQTTAPSSSSSGSSSMTSTGSSSSSTSITPTSDIAGTNTSNPSLQSKQASGLSVGAKVGISVACVLVGLAIIVAALLYFISKNRGSNRNLLSETKSSASVDAAQGLYTPPPPAQEMHAPAWRAEMMAYGGHQERAELADRLL</sequence>
<keyword evidence="2" id="KW-1133">Transmembrane helix</keyword>
<protein>
    <recommendedName>
        <fullName evidence="5">Mid2 domain-containing protein</fullName>
    </recommendedName>
</protein>
<keyword evidence="4" id="KW-1185">Reference proteome</keyword>
<gene>
    <name evidence="3" type="ORF">OIDMADRAFT_59344</name>
</gene>
<reference evidence="4" key="2">
    <citation type="submission" date="2015-01" db="EMBL/GenBank/DDBJ databases">
        <title>Evolutionary Origins and Diversification of the Mycorrhizal Mutualists.</title>
        <authorList>
            <consortium name="DOE Joint Genome Institute"/>
            <consortium name="Mycorrhizal Genomics Consortium"/>
            <person name="Kohler A."/>
            <person name="Kuo A."/>
            <person name="Nagy L.G."/>
            <person name="Floudas D."/>
            <person name="Copeland A."/>
            <person name="Barry K.W."/>
            <person name="Cichocki N."/>
            <person name="Veneault-Fourrey C."/>
            <person name="LaButti K."/>
            <person name="Lindquist E.A."/>
            <person name="Lipzen A."/>
            <person name="Lundell T."/>
            <person name="Morin E."/>
            <person name="Murat C."/>
            <person name="Riley R."/>
            <person name="Ohm R."/>
            <person name="Sun H."/>
            <person name="Tunlid A."/>
            <person name="Henrissat B."/>
            <person name="Grigoriev I.V."/>
            <person name="Hibbett D.S."/>
            <person name="Martin F."/>
        </authorList>
    </citation>
    <scope>NUCLEOTIDE SEQUENCE [LARGE SCALE GENOMIC DNA]</scope>
    <source>
        <strain evidence="4">Zn</strain>
    </source>
</reference>
<keyword evidence="2" id="KW-0812">Transmembrane</keyword>
<feature type="compositionally biased region" description="Polar residues" evidence="1">
    <location>
        <begin position="205"/>
        <end position="218"/>
    </location>
</feature>
<organism evidence="3 4">
    <name type="scientific">Oidiodendron maius (strain Zn)</name>
    <dbReference type="NCBI Taxonomy" id="913774"/>
    <lineage>
        <taxon>Eukaryota</taxon>
        <taxon>Fungi</taxon>
        <taxon>Dikarya</taxon>
        <taxon>Ascomycota</taxon>
        <taxon>Pezizomycotina</taxon>
        <taxon>Leotiomycetes</taxon>
        <taxon>Leotiomycetes incertae sedis</taxon>
        <taxon>Myxotrichaceae</taxon>
        <taxon>Oidiodendron</taxon>
    </lineage>
</organism>
<evidence type="ECO:0000313" key="4">
    <source>
        <dbReference type="Proteomes" id="UP000054321"/>
    </source>
</evidence>
<dbReference type="AlphaFoldDB" id="A0A0C3D0W3"/>
<evidence type="ECO:0000256" key="1">
    <source>
        <dbReference type="SAM" id="MobiDB-lite"/>
    </source>
</evidence>
<evidence type="ECO:0000256" key="2">
    <source>
        <dbReference type="SAM" id="Phobius"/>
    </source>
</evidence>
<evidence type="ECO:0008006" key="5">
    <source>
        <dbReference type="Google" id="ProtNLM"/>
    </source>
</evidence>
<keyword evidence="2" id="KW-0472">Membrane</keyword>
<dbReference type="OrthoDB" id="4497263at2759"/>
<feature type="region of interest" description="Disordered" evidence="1">
    <location>
        <begin position="176"/>
        <end position="218"/>
    </location>
</feature>
<dbReference type="EMBL" id="KN832886">
    <property type="protein sequence ID" value="KIM95547.1"/>
    <property type="molecule type" value="Genomic_DNA"/>
</dbReference>
<proteinExistence type="predicted"/>
<dbReference type="InParanoid" id="A0A0C3D0W3"/>
<accession>A0A0C3D0W3</accession>
<dbReference type="Proteomes" id="UP000054321">
    <property type="component" value="Unassembled WGS sequence"/>
</dbReference>
<reference evidence="3 4" key="1">
    <citation type="submission" date="2014-04" db="EMBL/GenBank/DDBJ databases">
        <authorList>
            <consortium name="DOE Joint Genome Institute"/>
            <person name="Kuo A."/>
            <person name="Martino E."/>
            <person name="Perotto S."/>
            <person name="Kohler A."/>
            <person name="Nagy L.G."/>
            <person name="Floudas D."/>
            <person name="Copeland A."/>
            <person name="Barry K.W."/>
            <person name="Cichocki N."/>
            <person name="Veneault-Fourrey C."/>
            <person name="LaButti K."/>
            <person name="Lindquist E.A."/>
            <person name="Lipzen A."/>
            <person name="Lundell T."/>
            <person name="Morin E."/>
            <person name="Murat C."/>
            <person name="Sun H."/>
            <person name="Tunlid A."/>
            <person name="Henrissat B."/>
            <person name="Grigoriev I.V."/>
            <person name="Hibbett D.S."/>
            <person name="Martin F."/>
            <person name="Nordberg H.P."/>
            <person name="Cantor M.N."/>
            <person name="Hua S.X."/>
        </authorList>
    </citation>
    <scope>NUCLEOTIDE SEQUENCE [LARGE SCALE GENOMIC DNA]</scope>
    <source>
        <strain evidence="3 4">Zn</strain>
    </source>
</reference>
<evidence type="ECO:0000313" key="3">
    <source>
        <dbReference type="EMBL" id="KIM95547.1"/>
    </source>
</evidence>